<evidence type="ECO:0000256" key="1">
    <source>
        <dbReference type="SAM" id="Phobius"/>
    </source>
</evidence>
<dbReference type="EMBL" id="CP097503">
    <property type="protein sequence ID" value="URD77163.1"/>
    <property type="molecule type" value="Genomic_DNA"/>
</dbReference>
<keyword evidence="1" id="KW-0812">Transmembrane</keyword>
<keyword evidence="1" id="KW-0472">Membrane</keyword>
<protein>
    <submittedName>
        <fullName evidence="2">PPR repeat</fullName>
    </submittedName>
</protein>
<dbReference type="PANTHER" id="PTHR47926">
    <property type="entry name" value="PENTATRICOPEPTIDE REPEAT-CONTAINING PROTEIN"/>
    <property type="match status" value="1"/>
</dbReference>
<keyword evidence="1" id="KW-1133">Transmembrane helix</keyword>
<dbReference type="AlphaFoldDB" id="A0A9E7EJU5"/>
<dbReference type="InterPro" id="IPR046960">
    <property type="entry name" value="PPR_At4g14850-like_plant"/>
</dbReference>
<dbReference type="PANTHER" id="PTHR47926:SF375">
    <property type="entry name" value="PENTATRICOPEPTIDE REPEAT-CONTAINING PROTEIN"/>
    <property type="match status" value="1"/>
</dbReference>
<dbReference type="OrthoDB" id="768257at2759"/>
<dbReference type="InterPro" id="IPR046848">
    <property type="entry name" value="E_motif"/>
</dbReference>
<gene>
    <name evidence="2" type="ORF">MUK42_05727</name>
</gene>
<feature type="transmembrane region" description="Helical" evidence="1">
    <location>
        <begin position="200"/>
        <end position="223"/>
    </location>
</feature>
<feature type="non-terminal residue" evidence="2">
    <location>
        <position position="1"/>
    </location>
</feature>
<dbReference type="Pfam" id="PF20431">
    <property type="entry name" value="E_motif"/>
    <property type="match status" value="1"/>
</dbReference>
<proteinExistence type="predicted"/>
<dbReference type="GO" id="GO:0003723">
    <property type="term" value="F:RNA binding"/>
    <property type="evidence" value="ECO:0007669"/>
    <property type="project" value="InterPro"/>
</dbReference>
<organism evidence="2 3">
    <name type="scientific">Musa troglodytarum</name>
    <name type="common">fe'i banana</name>
    <dbReference type="NCBI Taxonomy" id="320322"/>
    <lineage>
        <taxon>Eukaryota</taxon>
        <taxon>Viridiplantae</taxon>
        <taxon>Streptophyta</taxon>
        <taxon>Embryophyta</taxon>
        <taxon>Tracheophyta</taxon>
        <taxon>Spermatophyta</taxon>
        <taxon>Magnoliopsida</taxon>
        <taxon>Liliopsida</taxon>
        <taxon>Zingiberales</taxon>
        <taxon>Musaceae</taxon>
        <taxon>Musa</taxon>
    </lineage>
</organism>
<sequence>ELLLKAPLPSTAATWAALVGACQVYENTEIGERAAKKLLEMGTDNPGHYVLIANLYAAAGCWDELARVRTMIRDLCVRKSPVLAWANLGNGFHPFLARDRSNPLAPEIFEVSDTLNGQMSDPSITFGHPLKCLEDFAFEWMVIMLTHWTFCFPECFKLLWCHDPEGGLYGLVDWTILSFSMRPRMVGKQRSDRQTVAPKAPLAGVLCSFCLLLTVLLLGFSVLPQPGNLAYELILFPQPF</sequence>
<name>A0A9E7EJU5_9LILI</name>
<dbReference type="Proteomes" id="UP001055439">
    <property type="component" value="Chromosome 10"/>
</dbReference>
<evidence type="ECO:0000313" key="3">
    <source>
        <dbReference type="Proteomes" id="UP001055439"/>
    </source>
</evidence>
<accession>A0A9E7EJU5</accession>
<evidence type="ECO:0000313" key="2">
    <source>
        <dbReference type="EMBL" id="URD77163.1"/>
    </source>
</evidence>
<reference evidence="2" key="1">
    <citation type="submission" date="2022-05" db="EMBL/GenBank/DDBJ databases">
        <title>The Musa troglodytarum L. genome provides insights into the mechanism of non-climacteric behaviour and enrichment of carotenoids.</title>
        <authorList>
            <person name="Wang J."/>
        </authorList>
    </citation>
    <scope>NUCLEOTIDE SEQUENCE</scope>
    <source>
        <tissue evidence="2">Leaf</tissue>
    </source>
</reference>
<keyword evidence="3" id="KW-1185">Reference proteome</keyword>
<dbReference type="GO" id="GO:0009451">
    <property type="term" value="P:RNA modification"/>
    <property type="evidence" value="ECO:0007669"/>
    <property type="project" value="InterPro"/>
</dbReference>